<evidence type="ECO:0000256" key="1">
    <source>
        <dbReference type="SAM" id="Phobius"/>
    </source>
</evidence>
<keyword evidence="1" id="KW-1133">Transmembrane helix</keyword>
<proteinExistence type="predicted"/>
<feature type="transmembrane region" description="Helical" evidence="1">
    <location>
        <begin position="37"/>
        <end position="56"/>
    </location>
</feature>
<name>A0A9D1U4W6_9LACO</name>
<protein>
    <submittedName>
        <fullName evidence="2">Uncharacterized protein</fullName>
    </submittedName>
</protein>
<keyword evidence="1" id="KW-0812">Transmembrane</keyword>
<accession>A0A9D1U4W6</accession>
<dbReference type="EMBL" id="DXGJ01000053">
    <property type="protein sequence ID" value="HIW72343.1"/>
    <property type="molecule type" value="Genomic_DNA"/>
</dbReference>
<organism evidence="2 3">
    <name type="scientific">Candidatus Levilactobacillus faecigallinarum</name>
    <dbReference type="NCBI Taxonomy" id="2838638"/>
    <lineage>
        <taxon>Bacteria</taxon>
        <taxon>Bacillati</taxon>
        <taxon>Bacillota</taxon>
        <taxon>Bacilli</taxon>
        <taxon>Lactobacillales</taxon>
        <taxon>Lactobacillaceae</taxon>
        <taxon>Levilactobacillus</taxon>
    </lineage>
</organism>
<keyword evidence="1" id="KW-0472">Membrane</keyword>
<dbReference type="Proteomes" id="UP000886822">
    <property type="component" value="Unassembled WGS sequence"/>
</dbReference>
<feature type="transmembrane region" description="Helical" evidence="1">
    <location>
        <begin position="85"/>
        <end position="106"/>
    </location>
</feature>
<reference evidence="2" key="1">
    <citation type="journal article" date="2021" name="PeerJ">
        <title>Extensive microbial diversity within the chicken gut microbiome revealed by metagenomics and culture.</title>
        <authorList>
            <person name="Gilroy R."/>
            <person name="Ravi A."/>
            <person name="Getino M."/>
            <person name="Pursley I."/>
            <person name="Horton D.L."/>
            <person name="Alikhan N.F."/>
            <person name="Baker D."/>
            <person name="Gharbi K."/>
            <person name="Hall N."/>
            <person name="Watson M."/>
            <person name="Adriaenssens E.M."/>
            <person name="Foster-Nyarko E."/>
            <person name="Jarju S."/>
            <person name="Secka A."/>
            <person name="Antonio M."/>
            <person name="Oren A."/>
            <person name="Chaudhuri R.R."/>
            <person name="La Ragione R."/>
            <person name="Hildebrand F."/>
            <person name="Pallen M.J."/>
        </authorList>
    </citation>
    <scope>NUCLEOTIDE SEQUENCE</scope>
    <source>
        <strain evidence="2">CHK173-259</strain>
    </source>
</reference>
<dbReference type="AlphaFoldDB" id="A0A9D1U4W6"/>
<reference evidence="2" key="2">
    <citation type="submission" date="2021-04" db="EMBL/GenBank/DDBJ databases">
        <authorList>
            <person name="Gilroy R."/>
        </authorList>
    </citation>
    <scope>NUCLEOTIDE SEQUENCE</scope>
    <source>
        <strain evidence="2">CHK173-259</strain>
    </source>
</reference>
<evidence type="ECO:0000313" key="3">
    <source>
        <dbReference type="Proteomes" id="UP000886822"/>
    </source>
</evidence>
<comment type="caution">
    <text evidence="2">The sequence shown here is derived from an EMBL/GenBank/DDBJ whole genome shotgun (WGS) entry which is preliminary data.</text>
</comment>
<feature type="transmembrane region" description="Helical" evidence="1">
    <location>
        <begin position="12"/>
        <end position="31"/>
    </location>
</feature>
<sequence>MSRVKRIVRFTFWSNNFLLIVIAGFMLMSYVHLPSMVAPVCAIGLLVILVGMQWYLHNRLGVRSLKGLRWVDDERERGIALKVHSVVMMSAVYFLYGLLLVIFLLMNFELSAQALGRTLLGTV</sequence>
<gene>
    <name evidence="2" type="ORF">H9875_06915</name>
</gene>
<evidence type="ECO:0000313" key="2">
    <source>
        <dbReference type="EMBL" id="HIW72343.1"/>
    </source>
</evidence>